<reference evidence="3" key="1">
    <citation type="submission" date="2017-09" db="EMBL/GenBank/DDBJ databases">
        <authorList>
            <person name="Varghese N."/>
            <person name="Submissions S."/>
        </authorList>
    </citation>
    <scope>NUCLEOTIDE SEQUENCE [LARGE SCALE GENOMIC DNA]</scope>
    <source>
        <strain evidence="3">CGMCC 1.12803</strain>
    </source>
</reference>
<name>A0A286A9Q3_9SPHI</name>
<evidence type="ECO:0000313" key="2">
    <source>
        <dbReference type="EMBL" id="SOD18640.1"/>
    </source>
</evidence>
<keyword evidence="1" id="KW-0812">Transmembrane</keyword>
<evidence type="ECO:0000313" key="3">
    <source>
        <dbReference type="Proteomes" id="UP000219281"/>
    </source>
</evidence>
<sequence length="392" mass="45765">MPKSTQRSVLIFHPYGDIFSNASMLVLIEKYLERKDRVHLFTYEKPEYMGDLDGKIHFEKLPSFYPRMARRPKIFFKATLMPLLLCWFKTIFLFRRTKIIVVDQEGLLTAYKIFPRQLHRFNYISFEIFVAKEMSNAEQKEIKQEEIALLRKGLNSLLIQDQYRHALFMEENQGCKFKKVVYLPVAPILKSQGKGIYCPVQTPKGKKTIIYSGSIMAWAGILDILEELQTNWHPNYQLVVHYRFPEIENPIVEKIKNLASAGLPVTLIVQKIDYVNYYDFLKQFDTAFATYIPNSKSAKGMDGKNFEIIGLASGKFNAQMMLGIPTLTTNNEIFRTLKEKYNFGYVMQSFKDIRKGLEVLEKEEIIMQNNAKQLYQEVLNPELHVNNFLLLS</sequence>
<dbReference type="Gene3D" id="3.40.50.2000">
    <property type="entry name" value="Glycogen Phosphorylase B"/>
    <property type="match status" value="1"/>
</dbReference>
<keyword evidence="2" id="KW-0808">Transferase</keyword>
<gene>
    <name evidence="2" type="ORF">SAMN06297358_3110</name>
</gene>
<dbReference type="Proteomes" id="UP000219281">
    <property type="component" value="Unassembled WGS sequence"/>
</dbReference>
<evidence type="ECO:0000256" key="1">
    <source>
        <dbReference type="SAM" id="Phobius"/>
    </source>
</evidence>
<dbReference type="AlphaFoldDB" id="A0A286A9Q3"/>
<protein>
    <submittedName>
        <fullName evidence="2">Glycosyltransferase involved in cell wall bisynthesis</fullName>
    </submittedName>
</protein>
<feature type="transmembrane region" description="Helical" evidence="1">
    <location>
        <begin position="74"/>
        <end position="94"/>
    </location>
</feature>
<dbReference type="EMBL" id="OCMT01000003">
    <property type="protein sequence ID" value="SOD18640.1"/>
    <property type="molecule type" value="Genomic_DNA"/>
</dbReference>
<proteinExistence type="predicted"/>
<keyword evidence="3" id="KW-1185">Reference proteome</keyword>
<organism evidence="2 3">
    <name type="scientific">Pedobacter xixiisoli</name>
    <dbReference type="NCBI Taxonomy" id="1476464"/>
    <lineage>
        <taxon>Bacteria</taxon>
        <taxon>Pseudomonadati</taxon>
        <taxon>Bacteroidota</taxon>
        <taxon>Sphingobacteriia</taxon>
        <taxon>Sphingobacteriales</taxon>
        <taxon>Sphingobacteriaceae</taxon>
        <taxon>Pedobacter</taxon>
    </lineage>
</organism>
<accession>A0A286A9Q3</accession>
<keyword evidence="1" id="KW-1133">Transmembrane helix</keyword>
<dbReference type="RefSeq" id="WP_097132920.1">
    <property type="nucleotide sequence ID" value="NZ_OCMT01000003.1"/>
</dbReference>
<keyword evidence="1" id="KW-0472">Membrane</keyword>
<dbReference type="GO" id="GO:0016740">
    <property type="term" value="F:transferase activity"/>
    <property type="evidence" value="ECO:0007669"/>
    <property type="project" value="UniProtKB-KW"/>
</dbReference>